<feature type="compositionally biased region" description="Polar residues" evidence="1">
    <location>
        <begin position="299"/>
        <end position="308"/>
    </location>
</feature>
<dbReference type="Proteomes" id="UP001500751">
    <property type="component" value="Unassembled WGS sequence"/>
</dbReference>
<dbReference type="EMBL" id="BAAAQN010000025">
    <property type="protein sequence ID" value="GAA2037817.1"/>
    <property type="molecule type" value="Genomic_DNA"/>
</dbReference>
<sequence length="308" mass="33893">MVVCQVVLLAGSPHVEDMTTEPFERIRAERMLPGLRLNTLFAMQRATAALGFCDPPKHKTGGHSSRASGGPEAWEQWVDRRHATSTLTPRARGSIRSNLLKVGRWAADQCPEAADPAVWTRQTCAAWVTALDRMSVWDYVQRTVGFGETLGKPLQAPTKAGRISALRRFFLDAQDWEWMPRCFDPYRVLATPRSVAALLGPNPRVIADVPTLAGPTPQQIGNPAQATLLPTIEVTQKSAAPGPTSEPPWSTMNCTVRVPRRIARLLKGENYEPGRSELDAASGPRPLGPHDGRHHRSPRPTTRLASRQ</sequence>
<protein>
    <recommendedName>
        <fullName evidence="4">Integrase</fullName>
    </recommendedName>
</protein>
<evidence type="ECO:0000313" key="3">
    <source>
        <dbReference type="Proteomes" id="UP001500751"/>
    </source>
</evidence>
<feature type="region of interest" description="Disordered" evidence="1">
    <location>
        <begin position="267"/>
        <end position="308"/>
    </location>
</feature>
<feature type="compositionally biased region" description="Basic and acidic residues" evidence="1">
    <location>
        <begin position="267"/>
        <end position="278"/>
    </location>
</feature>
<organism evidence="2 3">
    <name type="scientific">Catenulispora yoronensis</name>
    <dbReference type="NCBI Taxonomy" id="450799"/>
    <lineage>
        <taxon>Bacteria</taxon>
        <taxon>Bacillati</taxon>
        <taxon>Actinomycetota</taxon>
        <taxon>Actinomycetes</taxon>
        <taxon>Catenulisporales</taxon>
        <taxon>Catenulisporaceae</taxon>
        <taxon>Catenulispora</taxon>
    </lineage>
</organism>
<evidence type="ECO:0000256" key="1">
    <source>
        <dbReference type="SAM" id="MobiDB-lite"/>
    </source>
</evidence>
<evidence type="ECO:0008006" key="4">
    <source>
        <dbReference type="Google" id="ProtNLM"/>
    </source>
</evidence>
<evidence type="ECO:0000313" key="2">
    <source>
        <dbReference type="EMBL" id="GAA2037817.1"/>
    </source>
</evidence>
<gene>
    <name evidence="2" type="ORF">GCM10009839_43990</name>
</gene>
<name>A0ABP5G4U3_9ACTN</name>
<accession>A0ABP5G4U3</accession>
<proteinExistence type="predicted"/>
<keyword evidence="3" id="KW-1185">Reference proteome</keyword>
<dbReference type="RefSeq" id="WP_344667505.1">
    <property type="nucleotide sequence ID" value="NZ_BAAAQN010000025.1"/>
</dbReference>
<reference evidence="3" key="1">
    <citation type="journal article" date="2019" name="Int. J. Syst. Evol. Microbiol.">
        <title>The Global Catalogue of Microorganisms (GCM) 10K type strain sequencing project: providing services to taxonomists for standard genome sequencing and annotation.</title>
        <authorList>
            <consortium name="The Broad Institute Genomics Platform"/>
            <consortium name="The Broad Institute Genome Sequencing Center for Infectious Disease"/>
            <person name="Wu L."/>
            <person name="Ma J."/>
        </authorList>
    </citation>
    <scope>NUCLEOTIDE SEQUENCE [LARGE SCALE GENOMIC DNA]</scope>
    <source>
        <strain evidence="3">JCM 16014</strain>
    </source>
</reference>
<comment type="caution">
    <text evidence="2">The sequence shown here is derived from an EMBL/GenBank/DDBJ whole genome shotgun (WGS) entry which is preliminary data.</text>
</comment>